<dbReference type="Gene3D" id="1.10.10.60">
    <property type="entry name" value="Homeodomain-like"/>
    <property type="match status" value="1"/>
</dbReference>
<sequence length="132" mass="13869">MSSYDSYSAAYGRVYGMSTYSGGSVSTPGSGGLSSASMAPGTPNTGYHGVSGLQQLQAAVGNSVVAGSALGKTSYNGLCLTGPGAVDLLHPAMVYPASSRKQRRERTTFSRSQLDVLETLFHKTRYPDIFMR</sequence>
<protein>
    <submittedName>
        <fullName evidence="9">Orthodenticle</fullName>
    </submittedName>
</protein>
<dbReference type="PANTHER" id="PTHR45793:SF5">
    <property type="entry name" value="HOMEOTIC PROTEIN OCELLILESS"/>
    <property type="match status" value="1"/>
</dbReference>
<dbReference type="InterPro" id="IPR001356">
    <property type="entry name" value="HD"/>
</dbReference>
<evidence type="ECO:0000256" key="3">
    <source>
        <dbReference type="ARBA" id="ARBA00023125"/>
    </source>
</evidence>
<evidence type="ECO:0000256" key="2">
    <source>
        <dbReference type="ARBA" id="ARBA00022473"/>
    </source>
</evidence>
<comment type="subcellular location">
    <subcellularLocation>
        <location evidence="1 6 7">Nucleus</location>
    </subcellularLocation>
</comment>
<evidence type="ECO:0000256" key="1">
    <source>
        <dbReference type="ARBA" id="ARBA00004123"/>
    </source>
</evidence>
<dbReference type="GO" id="GO:0000978">
    <property type="term" value="F:RNA polymerase II cis-regulatory region sequence-specific DNA binding"/>
    <property type="evidence" value="ECO:0007669"/>
    <property type="project" value="TreeGrafter"/>
</dbReference>
<feature type="non-terminal residue" evidence="9">
    <location>
        <position position="132"/>
    </location>
</feature>
<proteinExistence type="evidence at transcript level"/>
<dbReference type="GO" id="GO:0005634">
    <property type="term" value="C:nucleus"/>
    <property type="evidence" value="ECO:0007669"/>
    <property type="project" value="UniProtKB-SubCell"/>
</dbReference>
<evidence type="ECO:0000259" key="8">
    <source>
        <dbReference type="PROSITE" id="PS50071"/>
    </source>
</evidence>
<evidence type="ECO:0000256" key="4">
    <source>
        <dbReference type="ARBA" id="ARBA00023155"/>
    </source>
</evidence>
<dbReference type="EMBL" id="EU330201">
    <property type="protein sequence ID" value="ABY53615.1"/>
    <property type="molecule type" value="mRNA"/>
</dbReference>
<dbReference type="SUPFAM" id="SSF46689">
    <property type="entry name" value="Homeodomain-like"/>
    <property type="match status" value="1"/>
</dbReference>
<evidence type="ECO:0000256" key="6">
    <source>
        <dbReference type="PROSITE-ProRule" id="PRU00108"/>
    </source>
</evidence>
<dbReference type="CDD" id="cd00086">
    <property type="entry name" value="homeodomain"/>
    <property type="match status" value="1"/>
</dbReference>
<name>B0FIG1_9ANNE</name>
<keyword evidence="4 6" id="KW-0371">Homeobox</keyword>
<dbReference type="PANTHER" id="PTHR45793">
    <property type="entry name" value="HOMEOBOX PROTEIN"/>
    <property type="match status" value="1"/>
</dbReference>
<gene>
    <name evidence="9" type="primary">otx</name>
</gene>
<evidence type="ECO:0000256" key="5">
    <source>
        <dbReference type="ARBA" id="ARBA00023242"/>
    </source>
</evidence>
<dbReference type="InterPro" id="IPR009057">
    <property type="entry name" value="Homeodomain-like_sf"/>
</dbReference>
<keyword evidence="5 6" id="KW-0539">Nucleus</keyword>
<dbReference type="GO" id="GO:0000981">
    <property type="term" value="F:DNA-binding transcription factor activity, RNA polymerase II-specific"/>
    <property type="evidence" value="ECO:0007669"/>
    <property type="project" value="TreeGrafter"/>
</dbReference>
<accession>B0FIG1</accession>
<dbReference type="Pfam" id="PF00046">
    <property type="entry name" value="Homeodomain"/>
    <property type="match status" value="1"/>
</dbReference>
<feature type="domain" description="Homeobox" evidence="8">
    <location>
        <begin position="100"/>
        <end position="132"/>
    </location>
</feature>
<evidence type="ECO:0000256" key="7">
    <source>
        <dbReference type="RuleBase" id="RU000682"/>
    </source>
</evidence>
<dbReference type="PROSITE" id="PS50071">
    <property type="entry name" value="HOMEOBOX_2"/>
    <property type="match status" value="1"/>
</dbReference>
<dbReference type="AlphaFoldDB" id="B0FIG1"/>
<evidence type="ECO:0000313" key="9">
    <source>
        <dbReference type="EMBL" id="ABY53615.1"/>
    </source>
</evidence>
<keyword evidence="2" id="KW-0217">Developmental protein</keyword>
<reference evidence="9" key="1">
    <citation type="submission" date="2007-12" db="EMBL/GenBank/DDBJ databases">
        <title>Homeobox gene expression during asexual reproduction.</title>
        <authorList>
            <person name="Kostyuchenko R.P."/>
            <person name="Arendt D."/>
        </authorList>
    </citation>
    <scope>NUCLEOTIDE SEQUENCE</scope>
</reference>
<keyword evidence="3 6" id="KW-0238">DNA-binding</keyword>
<organism evidence="9">
    <name type="scientific">Pristina longiseta</name>
    <dbReference type="NCBI Taxonomy" id="188231"/>
    <lineage>
        <taxon>Eukaryota</taxon>
        <taxon>Metazoa</taxon>
        <taxon>Spiralia</taxon>
        <taxon>Lophotrochozoa</taxon>
        <taxon>Annelida</taxon>
        <taxon>Clitellata</taxon>
        <taxon>Oligochaeta</taxon>
        <taxon>Tubificida</taxon>
        <taxon>Tubificina</taxon>
        <taxon>Naididae</taxon>
        <taxon>Naidinae</taxon>
        <taxon>Pristina</taxon>
    </lineage>
</organism>